<proteinExistence type="predicted"/>
<evidence type="ECO:0000256" key="1">
    <source>
        <dbReference type="SAM" id="Coils"/>
    </source>
</evidence>
<evidence type="ECO:0000259" key="3">
    <source>
        <dbReference type="Pfam" id="PF03732"/>
    </source>
</evidence>
<feature type="coiled-coil region" evidence="1">
    <location>
        <begin position="62"/>
        <end position="89"/>
    </location>
</feature>
<dbReference type="AlphaFoldDB" id="A0AAV2F831"/>
<feature type="domain" description="Retrotransposon gag" evidence="3">
    <location>
        <begin position="174"/>
        <end position="272"/>
    </location>
</feature>
<keyword evidence="1" id="KW-0175">Coiled coil</keyword>
<reference evidence="4 5" key="1">
    <citation type="submission" date="2024-04" db="EMBL/GenBank/DDBJ databases">
        <authorList>
            <person name="Fracassetti M."/>
        </authorList>
    </citation>
    <scope>NUCLEOTIDE SEQUENCE [LARGE SCALE GENOMIC DNA]</scope>
</reference>
<accession>A0AAV2F831</accession>
<keyword evidence="5" id="KW-1185">Reference proteome</keyword>
<evidence type="ECO:0000256" key="2">
    <source>
        <dbReference type="SAM" id="MobiDB-lite"/>
    </source>
</evidence>
<protein>
    <recommendedName>
        <fullName evidence="3">Retrotransposon gag domain-containing protein</fullName>
    </recommendedName>
</protein>
<evidence type="ECO:0000313" key="5">
    <source>
        <dbReference type="Proteomes" id="UP001497516"/>
    </source>
</evidence>
<dbReference type="PANTHER" id="PTHR35046">
    <property type="entry name" value="ZINC KNUCKLE (CCHC-TYPE) FAMILY PROTEIN"/>
    <property type="match status" value="1"/>
</dbReference>
<sequence length="395" mass="45143">MEGGTGTTRWTRSKGPVDCDPTAVLFTEQGKKKKKKTATVAGVGTGDDPAMAEKENIAELLRTMLAQQNATIQTQLDNLNQQLTELRTTTNAPVPLRNIADEALVANPNPNQGNDGDRQLETGPGNNLAELRGIKLQLPPFSGSNNAFAFLDWERKVMLFFQCGNYSEAQKVLLVTYEFTNYAAQWWEQTRLRRRWNLQPKIMTWGELRGLMRERFVPGYDQRELHETLQGLRQGSRSVEEYFREFELLMMRADVREDREATIARFLYGLNRELRQEVELRAFIELEEVVHLAVKVERQLKLVPGRRNSPANKTNTEAIPNSASLPMQTEAEKTAIRNPQLKWKAAVLRFSVLNAWGVDTRQTNARIGKLSYSGTESTTLRMMRKLRQNWQSTLK</sequence>
<evidence type="ECO:0000313" key="4">
    <source>
        <dbReference type="EMBL" id="CAL1394411.1"/>
    </source>
</evidence>
<organism evidence="4 5">
    <name type="scientific">Linum trigynum</name>
    <dbReference type="NCBI Taxonomy" id="586398"/>
    <lineage>
        <taxon>Eukaryota</taxon>
        <taxon>Viridiplantae</taxon>
        <taxon>Streptophyta</taxon>
        <taxon>Embryophyta</taxon>
        <taxon>Tracheophyta</taxon>
        <taxon>Spermatophyta</taxon>
        <taxon>Magnoliopsida</taxon>
        <taxon>eudicotyledons</taxon>
        <taxon>Gunneridae</taxon>
        <taxon>Pentapetalae</taxon>
        <taxon>rosids</taxon>
        <taxon>fabids</taxon>
        <taxon>Malpighiales</taxon>
        <taxon>Linaceae</taxon>
        <taxon>Linum</taxon>
    </lineage>
</organism>
<dbReference type="InterPro" id="IPR005162">
    <property type="entry name" value="Retrotrans_gag_dom"/>
</dbReference>
<dbReference type="Proteomes" id="UP001497516">
    <property type="component" value="Chromosome 6"/>
</dbReference>
<dbReference type="EMBL" id="OZ034819">
    <property type="protein sequence ID" value="CAL1394411.1"/>
    <property type="molecule type" value="Genomic_DNA"/>
</dbReference>
<dbReference type="PANTHER" id="PTHR35046:SF9">
    <property type="entry name" value="RNA-DIRECTED DNA POLYMERASE"/>
    <property type="match status" value="1"/>
</dbReference>
<feature type="region of interest" description="Disordered" evidence="2">
    <location>
        <begin position="105"/>
        <end position="126"/>
    </location>
</feature>
<dbReference type="Pfam" id="PF03732">
    <property type="entry name" value="Retrotrans_gag"/>
    <property type="match status" value="1"/>
</dbReference>
<feature type="region of interest" description="Disordered" evidence="2">
    <location>
        <begin position="1"/>
        <end position="21"/>
    </location>
</feature>
<name>A0AAV2F831_9ROSI</name>
<gene>
    <name evidence="4" type="ORF">LTRI10_LOCUS34916</name>
</gene>